<protein>
    <submittedName>
        <fullName evidence="1">Uncharacterized protein</fullName>
    </submittedName>
</protein>
<name>A0AA36NH90_9DINO</name>
<dbReference type="EMBL" id="CAUJNA010003657">
    <property type="protein sequence ID" value="CAJ1407062.1"/>
    <property type="molecule type" value="Genomic_DNA"/>
</dbReference>
<dbReference type="AlphaFoldDB" id="A0AA36NH90"/>
<proteinExistence type="predicted"/>
<evidence type="ECO:0000313" key="2">
    <source>
        <dbReference type="Proteomes" id="UP001178507"/>
    </source>
</evidence>
<gene>
    <name evidence="1" type="ORF">EVOR1521_LOCUS28858</name>
</gene>
<organism evidence="1 2">
    <name type="scientific">Effrenium voratum</name>
    <dbReference type="NCBI Taxonomy" id="2562239"/>
    <lineage>
        <taxon>Eukaryota</taxon>
        <taxon>Sar</taxon>
        <taxon>Alveolata</taxon>
        <taxon>Dinophyceae</taxon>
        <taxon>Suessiales</taxon>
        <taxon>Symbiodiniaceae</taxon>
        <taxon>Effrenium</taxon>
    </lineage>
</organism>
<sequence>MGISCARREYGIKYQARAITELFDPIKSHAAALFSQPGASEFFGGGMATHPAFVGGIALPVLDPEIETSLVSIIIHYTMVKKDGETPRISGGGDDAEHPAVTGVFTTHYFEYQELLKKAYADRAAAEVGRAAAKSSLYNFQNELTAFQRACLKEDRGGHTEDREKDVHAGCIPNFISHFVTEVLEADEAKDFKMLLVSCFKSLLASPIVRGVEESEPKIALPLASLLLGNIFASVLEAVQTPAFSLVVLKIRKQVFDKHMKRAKGKTDNDYDPVDIAEQIFERVMFNIQALAKLFKRAVHKHVFLAQFQHKGKGGTEQVMKEEPESGAQVKANVRGLHLSHSAHGVQLSARKSILHNWAEPK</sequence>
<dbReference type="Proteomes" id="UP001178507">
    <property type="component" value="Unassembled WGS sequence"/>
</dbReference>
<reference evidence="1" key="1">
    <citation type="submission" date="2023-08" db="EMBL/GenBank/DDBJ databases">
        <authorList>
            <person name="Chen Y."/>
            <person name="Shah S."/>
            <person name="Dougan E. K."/>
            <person name="Thang M."/>
            <person name="Chan C."/>
        </authorList>
    </citation>
    <scope>NUCLEOTIDE SEQUENCE</scope>
</reference>
<keyword evidence="2" id="KW-1185">Reference proteome</keyword>
<comment type="caution">
    <text evidence="1">The sequence shown here is derived from an EMBL/GenBank/DDBJ whole genome shotgun (WGS) entry which is preliminary data.</text>
</comment>
<accession>A0AA36NH90</accession>
<evidence type="ECO:0000313" key="1">
    <source>
        <dbReference type="EMBL" id="CAJ1407062.1"/>
    </source>
</evidence>